<keyword evidence="6" id="KW-1185">Reference proteome</keyword>
<dbReference type="Pfam" id="PF12796">
    <property type="entry name" value="Ank_2"/>
    <property type="match status" value="1"/>
</dbReference>
<feature type="domain" description="Nephrocystin 3-like N-terminal" evidence="4">
    <location>
        <begin position="287"/>
        <end position="462"/>
    </location>
</feature>
<accession>A0ABR1PC71</accession>
<comment type="caution">
    <text evidence="5">The sequence shown here is derived from an EMBL/GenBank/DDBJ whole genome shotgun (WGS) entry which is preliminary data.</text>
</comment>
<reference evidence="5 6" key="1">
    <citation type="submission" date="2024-02" db="EMBL/GenBank/DDBJ databases">
        <title>De novo assembly and annotation of 12 fungi associated with fruit tree decline syndrome in Ontario, Canada.</title>
        <authorList>
            <person name="Sulman M."/>
            <person name="Ellouze W."/>
            <person name="Ilyukhin E."/>
        </authorList>
    </citation>
    <scope>NUCLEOTIDE SEQUENCE [LARGE SCALE GENOMIC DNA]</scope>
    <source>
        <strain evidence="5 6">M169</strain>
    </source>
</reference>
<dbReference type="PROSITE" id="PS50297">
    <property type="entry name" value="ANK_REP_REGION"/>
    <property type="match status" value="1"/>
</dbReference>
<dbReference type="InterPro" id="IPR027417">
    <property type="entry name" value="P-loop_NTPase"/>
</dbReference>
<keyword evidence="1" id="KW-0677">Repeat</keyword>
<dbReference type="Gene3D" id="3.40.50.300">
    <property type="entry name" value="P-loop containing nucleotide triphosphate hydrolases"/>
    <property type="match status" value="1"/>
</dbReference>
<evidence type="ECO:0000259" key="4">
    <source>
        <dbReference type="Pfam" id="PF24883"/>
    </source>
</evidence>
<dbReference type="InterPro" id="IPR002110">
    <property type="entry name" value="Ankyrin_rpt"/>
</dbReference>
<gene>
    <name evidence="5" type="ORF">SLS63_004818</name>
</gene>
<dbReference type="SUPFAM" id="SSF52540">
    <property type="entry name" value="P-loop containing nucleoside triphosphate hydrolases"/>
    <property type="match status" value="1"/>
</dbReference>
<dbReference type="PANTHER" id="PTHR10039">
    <property type="entry name" value="AMELOGENIN"/>
    <property type="match status" value="1"/>
</dbReference>
<sequence>MQPQANGYDLIGPLGQRPRASFNWSRVITELRNDPESKFKDHRILLKDATLEVASRELDQVESEHARESTSWKALQKVKPLLNVLDGFAEFAGTLASLDPHGIASIVIGSFRIVIKLANGYMSAFEKISASFEYIHDELGRLLAHENRFKAKPSKRLNNVLYKVFKSYWAFFEDVYGLLYSTKRHKSKGLGSHLKDLVTGHIAEVESHITGFQELCVTANKEIQLASEKRRDEENATLQEGIERILAEMSEQEQKYFRQECLRFKDWVAPVDMNEKMKTLLRKRTPGTGSWIFENKSFRSWLDGESSNEVKTRSMLWLTAGPGFGKSSLAAFLANHLGRTVTTGVACFSVDTTSNETDTSIVPALLRTILDQLFAIDPITNEPHFEIKPSTIRNAGDFRLADITSYLTVLRETLREQGKPTTIIIDALDQCPNNETTQYQLEELFSIITSLPTTCKILLMSRPHPWFEDTIGDVMENLPFPKFLTKDDNTRDISAYVLSALDKVTEDKMCKWNDDFRDELEGQIIERSEGMFKWTELVVKDLSTRKAKGDMDTARATLDGVPRGLGEIYQRAIENIAKIEDDEEKRQVSRILQWVLRNYRPLKVKELSAALTSGAEDPLSDLRDLLDRYLSDLVYVDFETDIITVTHHTATEFLTSSARYQCADGFQLIPNQLAEIDLDMLLACLSFWNDPDRQFLDATPMGRETEARFEDVLRGYDAMEYSCIGLIHHLSQVAEAQLFPEELEIALDSFFRSQQHQNLLRWLQMFCYLRFTNRRGANEAYSAVFEALREADPAARSPLQRLLDDRYPDIKGHLGFSDGGRFLRWQQILANPVPPCFSATLLASFFNFRGALESLAAEGETLHYDRVTRPSAVFWAAYGDATDSMGLLLSKDYIDKFPSFRNPTNRETTNPSPLLEAVRLRDNMESRPGTYPTAIMLLDHGCRISDGFEITVLSSVHDSPGERELAERILKIPNAFTFHEDSLGGIINYAVFAGQSQILAAFAQDMSLLKNLAANNPSLKDHISEIKNPELRESPDFFVAMLAAVSGRHERGISAMHLAGLNNDSRLIRLLCPSEIYTQHLTNRIGFNGWTPLHCTAQRGLEVFRQKKGRHNEWVTAVRSIQAEEHSVNMLLDLSADPDFTDMAGNLPIHLAAYHGCEAIVSRLSQCRNEWDRVNNEGKTPLAIALQLRHLEVARSLLRKGASLDKVSEDIRSQFSILHDDASGEVKIEARRPNWLFYAACIRSYTRRQGRPDFPLPIVARILWECEIFEVIEAERHDEYRFEERTPGILYLQTPPVIPSSSSRPVEELVVEARSGLGEWAWLKAEKVEAGSGRVVPWLDRRLFHRGKWGYANDSATFSAENASDRTYLRSLRPGDRVALAPLGIYPAWTVVMEHARLRLVMSGIRDHFSTQDRERIWKPRKMEGKVPNAVQMRFYKNYGKDARRIVGIPFRPVNDKSSRSTKLPVRNV</sequence>
<evidence type="ECO:0000259" key="3">
    <source>
        <dbReference type="Pfam" id="PF22939"/>
    </source>
</evidence>
<dbReference type="InterPro" id="IPR056884">
    <property type="entry name" value="NPHP3-like_N"/>
</dbReference>
<dbReference type="InterPro" id="IPR036770">
    <property type="entry name" value="Ankyrin_rpt-contain_sf"/>
</dbReference>
<feature type="domain" description="GPI inositol-deacylase winged helix" evidence="3">
    <location>
        <begin position="584"/>
        <end position="658"/>
    </location>
</feature>
<keyword evidence="2" id="KW-0040">ANK repeat</keyword>
<dbReference type="PROSITE" id="PS50088">
    <property type="entry name" value="ANK_REPEAT"/>
    <property type="match status" value="1"/>
</dbReference>
<protein>
    <recommendedName>
        <fullName evidence="7">Ankyrin repeat protein</fullName>
    </recommendedName>
</protein>
<evidence type="ECO:0000256" key="2">
    <source>
        <dbReference type="PROSITE-ProRule" id="PRU00023"/>
    </source>
</evidence>
<dbReference type="InterPro" id="IPR054471">
    <property type="entry name" value="GPIID_WHD"/>
</dbReference>
<dbReference type="PANTHER" id="PTHR10039:SF17">
    <property type="entry name" value="FUNGAL STAND N-TERMINAL GOODBYE DOMAIN-CONTAINING PROTEIN-RELATED"/>
    <property type="match status" value="1"/>
</dbReference>
<organism evidence="5 6">
    <name type="scientific">Diaporthe eres</name>
    <name type="common">Phomopsis oblonga</name>
    <dbReference type="NCBI Taxonomy" id="83184"/>
    <lineage>
        <taxon>Eukaryota</taxon>
        <taxon>Fungi</taxon>
        <taxon>Dikarya</taxon>
        <taxon>Ascomycota</taxon>
        <taxon>Pezizomycotina</taxon>
        <taxon>Sordariomycetes</taxon>
        <taxon>Sordariomycetidae</taxon>
        <taxon>Diaporthales</taxon>
        <taxon>Diaporthaceae</taxon>
        <taxon>Diaporthe</taxon>
        <taxon>Diaporthe eres species complex</taxon>
    </lineage>
</organism>
<dbReference type="SMART" id="SM00248">
    <property type="entry name" value="ANK"/>
    <property type="match status" value="5"/>
</dbReference>
<proteinExistence type="predicted"/>
<evidence type="ECO:0008006" key="7">
    <source>
        <dbReference type="Google" id="ProtNLM"/>
    </source>
</evidence>
<evidence type="ECO:0000313" key="6">
    <source>
        <dbReference type="Proteomes" id="UP001430848"/>
    </source>
</evidence>
<dbReference type="Proteomes" id="UP001430848">
    <property type="component" value="Unassembled WGS sequence"/>
</dbReference>
<evidence type="ECO:0000313" key="5">
    <source>
        <dbReference type="EMBL" id="KAK7732563.1"/>
    </source>
</evidence>
<name>A0ABR1PC71_DIAER</name>
<dbReference type="Pfam" id="PF24883">
    <property type="entry name" value="NPHP3_N"/>
    <property type="match status" value="1"/>
</dbReference>
<dbReference type="SUPFAM" id="SSF48403">
    <property type="entry name" value="Ankyrin repeat"/>
    <property type="match status" value="1"/>
</dbReference>
<feature type="repeat" description="ANK" evidence="2">
    <location>
        <begin position="1177"/>
        <end position="1209"/>
    </location>
</feature>
<evidence type="ECO:0000256" key="1">
    <source>
        <dbReference type="ARBA" id="ARBA00022737"/>
    </source>
</evidence>
<dbReference type="EMBL" id="JAKNSF020000019">
    <property type="protein sequence ID" value="KAK7732563.1"/>
    <property type="molecule type" value="Genomic_DNA"/>
</dbReference>
<dbReference type="Gene3D" id="1.25.40.20">
    <property type="entry name" value="Ankyrin repeat-containing domain"/>
    <property type="match status" value="1"/>
</dbReference>
<dbReference type="Pfam" id="PF22939">
    <property type="entry name" value="WHD_GPIID"/>
    <property type="match status" value="1"/>
</dbReference>